<evidence type="ECO:0000313" key="1">
    <source>
        <dbReference type="EMBL" id="QHT83116.1"/>
    </source>
</evidence>
<sequence length="76" mass="9418">MNLQILIKIDDKTQQLDLDNLEIQKMLFIYNALEDGWKVEKEKNTFVFIKPHEKKKEYFTDDYLKEFIKKQFRFLK</sequence>
<proteinExistence type="predicted"/>
<dbReference type="EMBL" id="MN740006">
    <property type="protein sequence ID" value="QHT83116.1"/>
    <property type="molecule type" value="Genomic_DNA"/>
</dbReference>
<accession>A0A6C0HSJ3</accession>
<protein>
    <submittedName>
        <fullName evidence="1">Uncharacterized protein</fullName>
    </submittedName>
</protein>
<name>A0A6C0HSJ3_9ZZZZ</name>
<reference evidence="1" key="1">
    <citation type="journal article" date="2020" name="Nature">
        <title>Giant virus diversity and host interactions through global metagenomics.</title>
        <authorList>
            <person name="Schulz F."/>
            <person name="Roux S."/>
            <person name="Paez-Espino D."/>
            <person name="Jungbluth S."/>
            <person name="Walsh D.A."/>
            <person name="Denef V.J."/>
            <person name="McMahon K.D."/>
            <person name="Konstantinidis K.T."/>
            <person name="Eloe-Fadrosh E.A."/>
            <person name="Kyrpides N.C."/>
            <person name="Woyke T."/>
        </authorList>
    </citation>
    <scope>NUCLEOTIDE SEQUENCE</scope>
    <source>
        <strain evidence="1">GVMAG-M-3300023184-167</strain>
    </source>
</reference>
<organism evidence="1">
    <name type="scientific">viral metagenome</name>
    <dbReference type="NCBI Taxonomy" id="1070528"/>
    <lineage>
        <taxon>unclassified sequences</taxon>
        <taxon>metagenomes</taxon>
        <taxon>organismal metagenomes</taxon>
    </lineage>
</organism>
<dbReference type="AlphaFoldDB" id="A0A6C0HSJ3"/>